<feature type="region of interest" description="Disordered" evidence="1">
    <location>
        <begin position="208"/>
        <end position="252"/>
    </location>
</feature>
<evidence type="ECO:0000313" key="2">
    <source>
        <dbReference type="EMBL" id="CAE6795470.1"/>
    </source>
</evidence>
<sequence>MTTSHLTSKHATLRGLLSAAPRRTPVVDATLVRSEMAKAIVSVVVQDFQRIAADHGRLVHAWERLALEDLQRLIWELEKPRYQVHPAQWARLRARLADLTDIERRNAKMLNARTPFENRYDDDDDRGETWEDMAELDYTVPAPRGTRAAQATDATVDTPLCPDCGSSSVVVSMMTVGVHQLDLKEAHCLICAWRVELGRKPSATVDVESDLELEDHGDGTLVGPIDESEESADDDEQDIVPSSMTGEEETQRSVVEDFETQDMESAEDPVDQLMTLQNRFWQDWTVKPLRCALLEGTMRERLSGERLDMIWAVASTLMESCRGLGRAEQQEIARWLMRTSTEELRAFLPESELPAELAQPERMLVVPSVSTKIQKWQLACRLALRRFRVASAGVRILAPSFGVSPDVFRAASA</sequence>
<organism evidence="2 3">
    <name type="scientific">Nitrospira defluvii</name>
    <dbReference type="NCBI Taxonomy" id="330214"/>
    <lineage>
        <taxon>Bacteria</taxon>
        <taxon>Pseudomonadati</taxon>
        <taxon>Nitrospirota</taxon>
        <taxon>Nitrospiria</taxon>
        <taxon>Nitrospirales</taxon>
        <taxon>Nitrospiraceae</taxon>
        <taxon>Nitrospira</taxon>
    </lineage>
</organism>
<comment type="caution">
    <text evidence="2">The sequence shown here is derived from an EMBL/GenBank/DDBJ whole genome shotgun (WGS) entry which is preliminary data.</text>
</comment>
<dbReference type="EMBL" id="CAJNBJ010000020">
    <property type="protein sequence ID" value="CAE6795470.1"/>
    <property type="molecule type" value="Genomic_DNA"/>
</dbReference>
<evidence type="ECO:0000313" key="3">
    <source>
        <dbReference type="Proteomes" id="UP000675880"/>
    </source>
</evidence>
<feature type="compositionally biased region" description="Acidic residues" evidence="1">
    <location>
        <begin position="226"/>
        <end position="238"/>
    </location>
</feature>
<dbReference type="Proteomes" id="UP000675880">
    <property type="component" value="Unassembled WGS sequence"/>
</dbReference>
<keyword evidence="3" id="KW-1185">Reference proteome</keyword>
<dbReference type="RefSeq" id="WP_213044035.1">
    <property type="nucleotide sequence ID" value="NZ_CAJNBJ010000020.1"/>
</dbReference>
<evidence type="ECO:0000256" key="1">
    <source>
        <dbReference type="SAM" id="MobiDB-lite"/>
    </source>
</evidence>
<name>A0ABN7MF35_9BACT</name>
<protein>
    <submittedName>
        <fullName evidence="2">Uncharacterized protein</fullName>
    </submittedName>
</protein>
<gene>
    <name evidence="2" type="ORF">NSPZN2_70069</name>
</gene>
<accession>A0ABN7MF35</accession>
<proteinExistence type="predicted"/>
<reference evidence="2 3" key="1">
    <citation type="submission" date="2021-02" db="EMBL/GenBank/DDBJ databases">
        <authorList>
            <person name="Han P."/>
        </authorList>
    </citation>
    <scope>NUCLEOTIDE SEQUENCE [LARGE SCALE GENOMIC DNA]</scope>
    <source>
        <strain evidence="2">Candidatus Nitrospira sp. ZN2</strain>
    </source>
</reference>